<dbReference type="InterPro" id="IPR027417">
    <property type="entry name" value="P-loop_NTPase"/>
</dbReference>
<dbReference type="PANTHER" id="PTHR10704:SF44">
    <property type="entry name" value="LD35051P-RELATED"/>
    <property type="match status" value="1"/>
</dbReference>
<proteinExistence type="predicted"/>
<dbReference type="GO" id="GO:0006790">
    <property type="term" value="P:sulfur compound metabolic process"/>
    <property type="evidence" value="ECO:0007669"/>
    <property type="project" value="TreeGrafter"/>
</dbReference>
<dbReference type="AlphaFoldDB" id="A0A947GK13"/>
<name>A0A947GK13_9CYAN</name>
<dbReference type="GO" id="GO:0006044">
    <property type="term" value="P:N-acetylglucosamine metabolic process"/>
    <property type="evidence" value="ECO:0007669"/>
    <property type="project" value="TreeGrafter"/>
</dbReference>
<keyword evidence="2" id="KW-1185">Reference proteome</keyword>
<dbReference type="PANTHER" id="PTHR10704">
    <property type="entry name" value="CARBOHYDRATE SULFOTRANSFERASE"/>
    <property type="match status" value="1"/>
</dbReference>
<dbReference type="Proteomes" id="UP000717364">
    <property type="component" value="Unassembled WGS sequence"/>
</dbReference>
<sequence>MNDQKYILVTGNGRSGTNWVLDILNMSPLTHCRNEPHRISSSPFHITTKPCEIEQEIPAMANIWDHAASWTASTFGERDPYLVMPKNYIYPFSKSLGLPNLPLKLRNNKFVHPLISKRRPAEWKMPWWIGDNQKLRETYAVFKIINIDAINIIWLLENRPNVSVVHVVRHPGGRLNSWLTRFLSERDEDEIMKRNRSRLQKIKTMDKEWATTLSNIESMNIVETEVLLWRYFNEKLYQAGQGYKQYTCIVYEQVVQEPLSYAEKIYDFCNLPNDDRLKETIRQRLGQSVWGKLSGSSKSVAEAWKTKLSSENIEIVNRVLDESFMRSWWNT</sequence>
<dbReference type="Gene3D" id="3.40.50.300">
    <property type="entry name" value="P-loop containing nucleotide triphosphate hydrolases"/>
    <property type="match status" value="1"/>
</dbReference>
<dbReference type="EMBL" id="JADOES010000047">
    <property type="protein sequence ID" value="MBT9317470.1"/>
    <property type="molecule type" value="Genomic_DNA"/>
</dbReference>
<dbReference type="RefSeq" id="WP_215610533.1">
    <property type="nucleotide sequence ID" value="NZ_JADOES010000047.1"/>
</dbReference>
<reference evidence="1" key="2">
    <citation type="journal article" date="2021" name="Mar. Drugs">
        <title>Genome Reduction and Secondary Metabolism of the Marine Sponge-Associated Cyanobacterium Leptothoe.</title>
        <authorList>
            <person name="Konstantinou D."/>
            <person name="Popin R.V."/>
            <person name="Fewer D.P."/>
            <person name="Sivonen K."/>
            <person name="Gkelis S."/>
        </authorList>
    </citation>
    <scope>NUCLEOTIDE SEQUENCE</scope>
    <source>
        <strain evidence="1">TAU-MAC 1115</strain>
    </source>
</reference>
<dbReference type="SUPFAM" id="SSF52540">
    <property type="entry name" value="P-loop containing nucleoside triphosphate hydrolases"/>
    <property type="match status" value="1"/>
</dbReference>
<reference evidence="1" key="1">
    <citation type="submission" date="2020-11" db="EMBL/GenBank/DDBJ databases">
        <authorList>
            <person name="Konstantinou D."/>
            <person name="Gkelis S."/>
            <person name="Popin R."/>
            <person name="Fewer D."/>
            <person name="Sivonen K."/>
        </authorList>
    </citation>
    <scope>NUCLEOTIDE SEQUENCE</scope>
    <source>
        <strain evidence="1">TAU-MAC 1115</strain>
    </source>
</reference>
<protein>
    <submittedName>
        <fullName evidence="1">Sulfotransferase domain-containing protein</fullName>
    </submittedName>
</protein>
<accession>A0A947GK13</accession>
<dbReference type="GO" id="GO:0001517">
    <property type="term" value="F:N-acetylglucosamine 6-O-sulfotransferase activity"/>
    <property type="evidence" value="ECO:0007669"/>
    <property type="project" value="TreeGrafter"/>
</dbReference>
<evidence type="ECO:0000313" key="1">
    <source>
        <dbReference type="EMBL" id="MBT9317470.1"/>
    </source>
</evidence>
<organism evidence="1 2">
    <name type="scientific">Leptothoe spongobia TAU-MAC 1115</name>
    <dbReference type="NCBI Taxonomy" id="1967444"/>
    <lineage>
        <taxon>Bacteria</taxon>
        <taxon>Bacillati</taxon>
        <taxon>Cyanobacteriota</taxon>
        <taxon>Cyanophyceae</taxon>
        <taxon>Nodosilineales</taxon>
        <taxon>Cymatolegaceae</taxon>
        <taxon>Leptothoe</taxon>
        <taxon>Leptothoe spongobia</taxon>
    </lineage>
</organism>
<dbReference type="InterPro" id="IPR051135">
    <property type="entry name" value="Gal/GlcNAc/GalNAc_ST"/>
</dbReference>
<evidence type="ECO:0000313" key="2">
    <source>
        <dbReference type="Proteomes" id="UP000717364"/>
    </source>
</evidence>
<gene>
    <name evidence="1" type="ORF">IXB50_18765</name>
</gene>
<comment type="caution">
    <text evidence="1">The sequence shown here is derived from an EMBL/GenBank/DDBJ whole genome shotgun (WGS) entry which is preliminary data.</text>
</comment>